<reference evidence="1" key="1">
    <citation type="submission" date="2020-09" db="EMBL/GenBank/DDBJ databases">
        <title>Genome-Enabled Discovery of Anthraquinone Biosynthesis in Senna tora.</title>
        <authorList>
            <person name="Kang S.-H."/>
            <person name="Pandey R.P."/>
            <person name="Lee C.-M."/>
            <person name="Sim J.-S."/>
            <person name="Jeong J.-T."/>
            <person name="Choi B.-S."/>
            <person name="Jung M."/>
            <person name="Ginzburg D."/>
            <person name="Zhao K."/>
            <person name="Won S.Y."/>
            <person name="Oh T.-J."/>
            <person name="Yu Y."/>
            <person name="Kim N.-H."/>
            <person name="Lee O.R."/>
            <person name="Lee T.-H."/>
            <person name="Bashyal P."/>
            <person name="Kim T.-S."/>
            <person name="Lee W.-H."/>
            <person name="Kawkins C."/>
            <person name="Kim C.-K."/>
            <person name="Kim J.S."/>
            <person name="Ahn B.O."/>
            <person name="Rhee S.Y."/>
            <person name="Sohng J.K."/>
        </authorList>
    </citation>
    <scope>NUCLEOTIDE SEQUENCE</scope>
    <source>
        <tissue evidence="1">Leaf</tissue>
    </source>
</reference>
<protein>
    <submittedName>
        <fullName evidence="1">Uncharacterized protein</fullName>
    </submittedName>
</protein>
<dbReference type="AlphaFoldDB" id="A0A835CIT2"/>
<evidence type="ECO:0000313" key="2">
    <source>
        <dbReference type="Proteomes" id="UP000634136"/>
    </source>
</evidence>
<evidence type="ECO:0000313" key="1">
    <source>
        <dbReference type="EMBL" id="KAF7841560.1"/>
    </source>
</evidence>
<dbReference type="Proteomes" id="UP000634136">
    <property type="component" value="Unassembled WGS sequence"/>
</dbReference>
<gene>
    <name evidence="1" type="ORF">G2W53_003858</name>
</gene>
<keyword evidence="2" id="KW-1185">Reference proteome</keyword>
<organism evidence="1 2">
    <name type="scientific">Senna tora</name>
    <dbReference type="NCBI Taxonomy" id="362788"/>
    <lineage>
        <taxon>Eukaryota</taxon>
        <taxon>Viridiplantae</taxon>
        <taxon>Streptophyta</taxon>
        <taxon>Embryophyta</taxon>
        <taxon>Tracheophyta</taxon>
        <taxon>Spermatophyta</taxon>
        <taxon>Magnoliopsida</taxon>
        <taxon>eudicotyledons</taxon>
        <taxon>Gunneridae</taxon>
        <taxon>Pentapetalae</taxon>
        <taxon>rosids</taxon>
        <taxon>fabids</taxon>
        <taxon>Fabales</taxon>
        <taxon>Fabaceae</taxon>
        <taxon>Caesalpinioideae</taxon>
        <taxon>Cassia clade</taxon>
        <taxon>Senna</taxon>
    </lineage>
</organism>
<proteinExistence type="predicted"/>
<comment type="caution">
    <text evidence="1">The sequence shown here is derived from an EMBL/GenBank/DDBJ whole genome shotgun (WGS) entry which is preliminary data.</text>
</comment>
<accession>A0A835CIT2</accession>
<name>A0A835CIT2_9FABA</name>
<sequence>MVASGGSGSDFSMDASECVCLWMEGKRKKLKWGGLRERRKCEKEE</sequence>
<dbReference type="EMBL" id="JAAIUW010000002">
    <property type="protein sequence ID" value="KAF7841560.1"/>
    <property type="molecule type" value="Genomic_DNA"/>
</dbReference>